<name>A0ABU9Y0T6_9SPHN</name>
<sequence>MVRDPLFYATIAGTFGVIFANDRFRHERPAKRVVIGCAGMCLSLLAYIGMNRFLPRPVPGENALLHEIAALAASAFVALGAVFSAMQILGGAVQSFKRWRYYRRNPHINR</sequence>
<feature type="transmembrane region" description="Helical" evidence="1">
    <location>
        <begin position="33"/>
        <end position="50"/>
    </location>
</feature>
<proteinExistence type="predicted"/>
<evidence type="ECO:0000256" key="1">
    <source>
        <dbReference type="SAM" id="Phobius"/>
    </source>
</evidence>
<keyword evidence="1" id="KW-1133">Transmembrane helix</keyword>
<feature type="transmembrane region" description="Helical" evidence="1">
    <location>
        <begin position="6"/>
        <end position="21"/>
    </location>
</feature>
<dbReference type="Proteomes" id="UP001419910">
    <property type="component" value="Unassembled WGS sequence"/>
</dbReference>
<keyword evidence="1" id="KW-0472">Membrane</keyword>
<dbReference type="RefSeq" id="WP_343887277.1">
    <property type="nucleotide sequence ID" value="NZ_BAAAEH010000002.1"/>
</dbReference>
<keyword evidence="3" id="KW-1185">Reference proteome</keyword>
<comment type="caution">
    <text evidence="2">The sequence shown here is derived from an EMBL/GenBank/DDBJ whole genome shotgun (WGS) entry which is preliminary data.</text>
</comment>
<gene>
    <name evidence="2" type="ORF">ABC974_07300</name>
</gene>
<protein>
    <submittedName>
        <fullName evidence="2">Uncharacterized protein</fullName>
    </submittedName>
</protein>
<reference evidence="2 3" key="1">
    <citation type="submission" date="2024-05" db="EMBL/GenBank/DDBJ databases">
        <authorList>
            <person name="Liu Q."/>
            <person name="Xin Y.-H."/>
        </authorList>
    </citation>
    <scope>NUCLEOTIDE SEQUENCE [LARGE SCALE GENOMIC DNA]</scope>
    <source>
        <strain evidence="2 3">CGMCC 1.10181</strain>
    </source>
</reference>
<evidence type="ECO:0000313" key="2">
    <source>
        <dbReference type="EMBL" id="MEN2789424.1"/>
    </source>
</evidence>
<feature type="transmembrane region" description="Helical" evidence="1">
    <location>
        <begin position="70"/>
        <end position="93"/>
    </location>
</feature>
<organism evidence="2 3">
    <name type="scientific">Sphingomonas oligophenolica</name>
    <dbReference type="NCBI Taxonomy" id="301154"/>
    <lineage>
        <taxon>Bacteria</taxon>
        <taxon>Pseudomonadati</taxon>
        <taxon>Pseudomonadota</taxon>
        <taxon>Alphaproteobacteria</taxon>
        <taxon>Sphingomonadales</taxon>
        <taxon>Sphingomonadaceae</taxon>
        <taxon>Sphingomonas</taxon>
    </lineage>
</organism>
<evidence type="ECO:0000313" key="3">
    <source>
        <dbReference type="Proteomes" id="UP001419910"/>
    </source>
</evidence>
<dbReference type="EMBL" id="JBDIME010000004">
    <property type="protein sequence ID" value="MEN2789424.1"/>
    <property type="molecule type" value="Genomic_DNA"/>
</dbReference>
<accession>A0ABU9Y0T6</accession>
<keyword evidence="1" id="KW-0812">Transmembrane</keyword>